<dbReference type="Proteomes" id="UP001161438">
    <property type="component" value="Chromosome 11"/>
</dbReference>
<accession>A0AA35IQ18</accession>
<sequence>MSGDDYLTSDDDNDVEKSYARPIFLRKRKGEHHAKTSGDEEEDHHPWVRSVNLPQPQNKDTQNTTIRLVPMTMDRPKCQRRKKKRKITSTISHDTALFEYGESIAGYKCVMTESQKTRLKQRDENKSTSESEVDVFAFDQSEDPEVKVETEENYVRAIRQYWHMSKGDPAILPLPDAPTMSDVSFDTINEHNVEQFYTLSSALMGAKRLDLIRRDRIRWHPDKHRYHKPKVTKLFQAINGLWEQEKRKKQE</sequence>
<evidence type="ECO:0000256" key="1">
    <source>
        <dbReference type="SAM" id="MobiDB-lite"/>
    </source>
</evidence>
<dbReference type="RefSeq" id="XP_056077916.1">
    <property type="nucleotide sequence ID" value="XM_056223949.1"/>
</dbReference>
<gene>
    <name evidence="2" type="primary">SMKI11G2470</name>
    <name evidence="2" type="ORF">SMKI_11G2470</name>
</gene>
<name>A0AA35IQ18_SACMI</name>
<evidence type="ECO:0008006" key="4">
    <source>
        <dbReference type="Google" id="ProtNLM"/>
    </source>
</evidence>
<dbReference type="GeneID" id="80919629"/>
<feature type="compositionally biased region" description="Polar residues" evidence="1">
    <location>
        <begin position="52"/>
        <end position="63"/>
    </location>
</feature>
<feature type="region of interest" description="Disordered" evidence="1">
    <location>
        <begin position="1"/>
        <end position="63"/>
    </location>
</feature>
<evidence type="ECO:0000313" key="3">
    <source>
        <dbReference type="Proteomes" id="UP001161438"/>
    </source>
</evidence>
<protein>
    <recommendedName>
        <fullName evidence="4">YKR041W-like protein</fullName>
    </recommendedName>
</protein>
<evidence type="ECO:0000313" key="2">
    <source>
        <dbReference type="EMBL" id="CAI4034796.1"/>
    </source>
</evidence>
<dbReference type="AlphaFoldDB" id="A0AA35IQ18"/>
<proteinExistence type="predicted"/>
<keyword evidence="3" id="KW-1185">Reference proteome</keyword>
<organism evidence="2 3">
    <name type="scientific">Saccharomyces mikatae IFO 1815</name>
    <dbReference type="NCBI Taxonomy" id="226126"/>
    <lineage>
        <taxon>Eukaryota</taxon>
        <taxon>Fungi</taxon>
        <taxon>Dikarya</taxon>
        <taxon>Ascomycota</taxon>
        <taxon>Saccharomycotina</taxon>
        <taxon>Saccharomycetes</taxon>
        <taxon>Saccharomycetales</taxon>
        <taxon>Saccharomycetaceae</taxon>
        <taxon>Saccharomyces</taxon>
    </lineage>
</organism>
<reference evidence="2" key="1">
    <citation type="submission" date="2022-10" db="EMBL/GenBank/DDBJ databases">
        <authorList>
            <person name="Byrne P K."/>
        </authorList>
    </citation>
    <scope>NUCLEOTIDE SEQUENCE</scope>
    <source>
        <strain evidence="2">IFO1815</strain>
    </source>
</reference>
<dbReference type="EMBL" id="OX365767">
    <property type="protein sequence ID" value="CAI4034796.1"/>
    <property type="molecule type" value="Genomic_DNA"/>
</dbReference>
<feature type="compositionally biased region" description="Basic and acidic residues" evidence="1">
    <location>
        <begin position="33"/>
        <end position="46"/>
    </location>
</feature>